<keyword evidence="3" id="KW-0862">Zinc</keyword>
<feature type="domain" description="Peptidase M20 dimerisation" evidence="4">
    <location>
        <begin position="209"/>
        <end position="306"/>
    </location>
</feature>
<dbReference type="Gene3D" id="3.30.70.360">
    <property type="match status" value="1"/>
</dbReference>
<proteinExistence type="inferred from homology"/>
<dbReference type="SUPFAM" id="SSF53187">
    <property type="entry name" value="Zn-dependent exopeptidases"/>
    <property type="match status" value="1"/>
</dbReference>
<dbReference type="EMBL" id="CAUM01000097">
    <property type="protein sequence ID" value="CCV06397.1"/>
    <property type="molecule type" value="Genomic_DNA"/>
</dbReference>
<dbReference type="PIRSF" id="PIRSF001235">
    <property type="entry name" value="Amidase_carbamoylase"/>
    <property type="match status" value="1"/>
</dbReference>
<feature type="binding site" evidence="3">
    <location>
        <position position="92"/>
    </location>
    <ligand>
        <name>Zn(2+)</name>
        <dbReference type="ChEBI" id="CHEBI:29105"/>
        <label>1</label>
    </ligand>
</feature>
<feature type="binding site" evidence="3">
    <location>
        <position position="380"/>
    </location>
    <ligand>
        <name>Zn(2+)</name>
        <dbReference type="ChEBI" id="CHEBI:29105"/>
        <label>2</label>
    </ligand>
</feature>
<sequence length="409" mass="44072">MTVDGERLVRRLKELGAVGVDQDGRLTRLAATDADKAGRDLFVRWAKEAGLKVLVDRIGNIFAVYETPENSGTAPIMMGSHIDTVIDAGNFDGCYGVLAGLGIVETIMAEGIHLARPLVVAAFTNEEGVRFTPDMMGSLVYVGGMDAEVALQAVSIDGKLLGYELERIGYAGKLDPELPAPEAYVELHIEQGPVLESLGMQIGVVEDLQGISWQRITIDGVANHAGTTPMDLRRDAGYAAAKIMEFVHERAMEYNTEMVGTVGSVHFEPNAINVIPSRATLTVDLRSPKEERLLEAEAALAEELTSISNALGVTARSEILARTQPVQFCDDIVARIEQVAELRGFKSVRITSGAGHDAQMMARLCPTAMIFVPSAKGISHNPDEYTPDRDLINGAHVLLDVVTDLAGKH</sequence>
<feature type="binding site" evidence="3">
    <location>
        <position position="92"/>
    </location>
    <ligand>
        <name>Zn(2+)</name>
        <dbReference type="ChEBI" id="CHEBI:29105"/>
        <label>2</label>
    </ligand>
</feature>
<dbReference type="CDD" id="cd03884">
    <property type="entry name" value="M20_bAS"/>
    <property type="match status" value="1"/>
</dbReference>
<feature type="binding site" evidence="3">
    <location>
        <position position="81"/>
    </location>
    <ligand>
        <name>Zn(2+)</name>
        <dbReference type="ChEBI" id="CHEBI:29105"/>
        <label>1</label>
    </ligand>
</feature>
<evidence type="ECO:0000259" key="4">
    <source>
        <dbReference type="Pfam" id="PF07687"/>
    </source>
</evidence>
<feature type="binding site" evidence="3">
    <location>
        <position position="127"/>
    </location>
    <ligand>
        <name>Zn(2+)</name>
        <dbReference type="ChEBI" id="CHEBI:29105"/>
        <label>2</label>
    </ligand>
</feature>
<evidence type="ECO:0000256" key="1">
    <source>
        <dbReference type="ARBA" id="ARBA00006153"/>
    </source>
</evidence>
<dbReference type="PROSITE" id="PS00758">
    <property type="entry name" value="ARGE_DAPE_CPG2_1"/>
    <property type="match status" value="1"/>
</dbReference>
<dbReference type="Proteomes" id="UP000012062">
    <property type="component" value="Unassembled WGS sequence"/>
</dbReference>
<reference evidence="5 6" key="1">
    <citation type="submission" date="2013-02" db="EMBL/GenBank/DDBJ databases">
        <authorList>
            <person name="Genoscope - CEA"/>
        </authorList>
    </citation>
    <scope>NUCLEOTIDE SEQUENCE [LARGE SCALE GENOMIC DNA]</scope>
    <source>
        <strain evidence="5 6">STM 2683</strain>
    </source>
</reference>
<dbReference type="PANTHER" id="PTHR32494">
    <property type="entry name" value="ALLANTOATE DEIMINASE-RELATED"/>
    <property type="match status" value="1"/>
</dbReference>
<keyword evidence="6" id="KW-1185">Reference proteome</keyword>
<evidence type="ECO:0000313" key="5">
    <source>
        <dbReference type="EMBL" id="CCV06397.1"/>
    </source>
</evidence>
<dbReference type="InterPro" id="IPR036264">
    <property type="entry name" value="Bact_exopeptidase_dim_dom"/>
</dbReference>
<dbReference type="Pfam" id="PF07687">
    <property type="entry name" value="M20_dimer"/>
    <property type="match status" value="1"/>
</dbReference>
<evidence type="ECO:0000313" key="6">
    <source>
        <dbReference type="Proteomes" id="UP000012062"/>
    </source>
</evidence>
<dbReference type="EC" id="3.5.1.87" evidence="5"/>
<dbReference type="InterPro" id="IPR002933">
    <property type="entry name" value="Peptidase_M20"/>
</dbReference>
<feature type="binding site" evidence="3">
    <location>
        <position position="188"/>
    </location>
    <ligand>
        <name>Zn(2+)</name>
        <dbReference type="ChEBI" id="CHEBI:29105"/>
        <label>1</label>
    </ligand>
</feature>
<dbReference type="NCBIfam" id="TIGR01879">
    <property type="entry name" value="hydantase"/>
    <property type="match status" value="1"/>
</dbReference>
<name>M5EQ03_9HYPH</name>
<dbReference type="InterPro" id="IPR010158">
    <property type="entry name" value="Amidase_Cbmase"/>
</dbReference>
<dbReference type="NCBIfam" id="NF006771">
    <property type="entry name" value="PRK09290.1-5"/>
    <property type="match status" value="1"/>
</dbReference>
<organism evidence="5 6">
    <name type="scientific">Mesorhizobium metallidurans STM 2683</name>
    <dbReference type="NCBI Taxonomy" id="1297569"/>
    <lineage>
        <taxon>Bacteria</taxon>
        <taxon>Pseudomonadati</taxon>
        <taxon>Pseudomonadota</taxon>
        <taxon>Alphaproteobacteria</taxon>
        <taxon>Hyphomicrobiales</taxon>
        <taxon>Phyllobacteriaceae</taxon>
        <taxon>Mesorhizobium</taxon>
    </lineage>
</organism>
<evidence type="ECO:0000256" key="3">
    <source>
        <dbReference type="PIRSR" id="PIRSR001235-1"/>
    </source>
</evidence>
<dbReference type="PANTHER" id="PTHR32494:SF5">
    <property type="entry name" value="ALLANTOATE AMIDOHYDROLASE"/>
    <property type="match status" value="1"/>
</dbReference>
<comment type="caution">
    <text evidence="5">The sequence shown here is derived from an EMBL/GenBank/DDBJ whole genome shotgun (WGS) entry which is preliminary data.</text>
</comment>
<comment type="cofactor">
    <cofactor evidence="3">
        <name>Zn(2+)</name>
        <dbReference type="ChEBI" id="CHEBI:29105"/>
    </cofactor>
    <text evidence="3">Binds 2 Zn(2+) ions per subunit.</text>
</comment>
<dbReference type="InterPro" id="IPR011650">
    <property type="entry name" value="Peptidase_M20_dimer"/>
</dbReference>
<dbReference type="MEROPS" id="M20.A07"/>
<dbReference type="GO" id="GO:0050538">
    <property type="term" value="F:N-carbamoyl-L-amino-acid hydrolase activity"/>
    <property type="evidence" value="ECO:0007669"/>
    <property type="project" value="UniProtKB-EC"/>
</dbReference>
<gene>
    <name evidence="5" type="primary">amaB</name>
    <name evidence="5" type="ORF">MESS2_310022</name>
</gene>
<keyword evidence="3" id="KW-0479">Metal-binding</keyword>
<dbReference type="STRING" id="1297569.MESS2_310022"/>
<dbReference type="eggNOG" id="COG0624">
    <property type="taxonomic scope" value="Bacteria"/>
</dbReference>
<dbReference type="GO" id="GO:0046872">
    <property type="term" value="F:metal ion binding"/>
    <property type="evidence" value="ECO:0007669"/>
    <property type="project" value="UniProtKB-KW"/>
</dbReference>
<keyword evidence="2 5" id="KW-0378">Hydrolase</keyword>
<dbReference type="Gene3D" id="3.40.630.10">
    <property type="entry name" value="Zn peptidases"/>
    <property type="match status" value="1"/>
</dbReference>
<dbReference type="Pfam" id="PF01546">
    <property type="entry name" value="Peptidase_M20"/>
    <property type="match status" value="1"/>
</dbReference>
<dbReference type="InterPro" id="IPR001261">
    <property type="entry name" value="ArgE/DapE_CS"/>
</dbReference>
<protein>
    <submittedName>
        <fullName evidence="5">N-carbamoyl-L-amino acid hydrolase</fullName>
        <ecNumber evidence="5">3.5.1.87</ecNumber>
    </submittedName>
</protein>
<dbReference type="AlphaFoldDB" id="M5EQ03"/>
<dbReference type="GO" id="GO:0016813">
    <property type="term" value="F:hydrolase activity, acting on carbon-nitrogen (but not peptide) bonds, in linear amidines"/>
    <property type="evidence" value="ECO:0007669"/>
    <property type="project" value="InterPro"/>
</dbReference>
<dbReference type="SUPFAM" id="SSF55031">
    <property type="entry name" value="Bacterial exopeptidase dimerisation domain"/>
    <property type="match status" value="1"/>
</dbReference>
<accession>M5EQ03</accession>
<evidence type="ECO:0000256" key="2">
    <source>
        <dbReference type="ARBA" id="ARBA00022801"/>
    </source>
</evidence>
<comment type="similarity">
    <text evidence="1">Belongs to the peptidase M20 family.</text>
</comment>